<dbReference type="SUPFAM" id="SSF51730">
    <property type="entry name" value="FAD-linked oxidoreductase"/>
    <property type="match status" value="1"/>
</dbReference>
<reference evidence="8" key="1">
    <citation type="submission" date="2023-11" db="EMBL/GenBank/DDBJ databases">
        <authorList>
            <person name="Alioto T."/>
            <person name="Alioto T."/>
            <person name="Gomez Garrido J."/>
        </authorList>
    </citation>
    <scope>NUCLEOTIDE SEQUENCE</scope>
</reference>
<sequence>MASIVVSSRHAFSRHTLLANSLSNPRPHLLARSIATTKSRKDGEHVLSPPLIPMTPAQTAPPQRRPLASMPTKTLLRGYLLGQIFARPALMNLGIMVMQKISSSKSLLLDPDRNWLLERAIRYSVFNQFCAGSNKREVKGTVTGLKQQGFSGVILCYAKELAPEELAESRPDAALVEKHVSQWLDGNNKTLQMLGSGDYMAIKYTGAGNAVCNALASNIAPPDSFRTAVFSLCQRAQAQGARIMVDAENQAYQSTVDRWTVELMRRFNRDGKVVVLNTYQSYLKSCRDTLRQHLALAQKEDWTLGVKLVRGAYIQSDPRHLIHDTKVDTDRCFDSIVEDLISKSYPGLPSDAPFPDAQLFLASHNAESTRHALRLHRQLVHAGRNPRPFESGQLQGMADDVSCEMLDEGRPARNNGSAEQRLAAPLVYKYLSWGSVKECLHYLMRRATENQGATERLKETVVEMRNELKARVRGGRA</sequence>
<evidence type="ECO:0000256" key="5">
    <source>
        <dbReference type="RuleBase" id="RU364054"/>
    </source>
</evidence>
<proteinExistence type="inferred from homology"/>
<evidence type="ECO:0000313" key="9">
    <source>
        <dbReference type="Proteomes" id="UP001296104"/>
    </source>
</evidence>
<dbReference type="PANTHER" id="PTHR13914">
    <property type="entry name" value="PROLINE OXIDASE"/>
    <property type="match status" value="1"/>
</dbReference>
<dbReference type="InterPro" id="IPR029041">
    <property type="entry name" value="FAD-linked_oxidoreductase-like"/>
</dbReference>
<dbReference type="EC" id="1.5.5.2" evidence="2 5"/>
<dbReference type="Gene3D" id="3.20.20.220">
    <property type="match status" value="1"/>
</dbReference>
<dbReference type="EMBL" id="CAVMBE010000124">
    <property type="protein sequence ID" value="CAK4034578.1"/>
    <property type="molecule type" value="Genomic_DNA"/>
</dbReference>
<keyword evidence="5" id="KW-0285">Flavoprotein</keyword>
<keyword evidence="3 5" id="KW-0560">Oxidoreductase</keyword>
<gene>
    <name evidence="8" type="ORF">LECACI_7A009736</name>
</gene>
<evidence type="ECO:0000256" key="3">
    <source>
        <dbReference type="ARBA" id="ARBA00023002"/>
    </source>
</evidence>
<evidence type="ECO:0000259" key="7">
    <source>
        <dbReference type="Pfam" id="PF01619"/>
    </source>
</evidence>
<feature type="domain" description="Proline dehydrogenase" evidence="7">
    <location>
        <begin position="141"/>
        <end position="458"/>
    </location>
</feature>
<evidence type="ECO:0000256" key="1">
    <source>
        <dbReference type="ARBA" id="ARBA00005869"/>
    </source>
</evidence>
<dbReference type="GO" id="GO:0005739">
    <property type="term" value="C:mitochondrion"/>
    <property type="evidence" value="ECO:0007669"/>
    <property type="project" value="TreeGrafter"/>
</dbReference>
<comment type="caution">
    <text evidence="8">The sequence shown here is derived from an EMBL/GenBank/DDBJ whole genome shotgun (WGS) entry which is preliminary data.</text>
</comment>
<evidence type="ECO:0000256" key="4">
    <source>
        <dbReference type="ARBA" id="ARBA00023062"/>
    </source>
</evidence>
<comment type="similarity">
    <text evidence="1 5">Belongs to the proline oxidase family.</text>
</comment>
<dbReference type="AlphaFoldDB" id="A0AAI8Z8W6"/>
<name>A0AAI8Z8W6_9PEZI</name>
<keyword evidence="5" id="KW-0274">FAD</keyword>
<comment type="function">
    <text evidence="5">Converts proline to delta-1-pyrroline-5-carboxylate.</text>
</comment>
<accession>A0AAI8Z8W6</accession>
<evidence type="ECO:0000256" key="6">
    <source>
        <dbReference type="SAM" id="MobiDB-lite"/>
    </source>
</evidence>
<keyword evidence="4 5" id="KW-0642">Proline metabolism</keyword>
<evidence type="ECO:0000313" key="8">
    <source>
        <dbReference type="EMBL" id="CAK4034578.1"/>
    </source>
</evidence>
<dbReference type="PANTHER" id="PTHR13914:SF34">
    <property type="entry name" value="PROLINE DEHYDROGENASE"/>
    <property type="match status" value="1"/>
</dbReference>
<organism evidence="8 9">
    <name type="scientific">Lecanosticta acicola</name>
    <dbReference type="NCBI Taxonomy" id="111012"/>
    <lineage>
        <taxon>Eukaryota</taxon>
        <taxon>Fungi</taxon>
        <taxon>Dikarya</taxon>
        <taxon>Ascomycota</taxon>
        <taxon>Pezizomycotina</taxon>
        <taxon>Dothideomycetes</taxon>
        <taxon>Dothideomycetidae</taxon>
        <taxon>Mycosphaerellales</taxon>
        <taxon>Mycosphaerellaceae</taxon>
        <taxon>Lecanosticta</taxon>
    </lineage>
</organism>
<evidence type="ECO:0000256" key="2">
    <source>
        <dbReference type="ARBA" id="ARBA00012695"/>
    </source>
</evidence>
<dbReference type="Proteomes" id="UP001296104">
    <property type="component" value="Unassembled WGS sequence"/>
</dbReference>
<dbReference type="InterPro" id="IPR015659">
    <property type="entry name" value="Proline_oxidase"/>
</dbReference>
<comment type="catalytic activity">
    <reaction evidence="5">
        <text>L-proline + a quinone = (S)-1-pyrroline-5-carboxylate + a quinol + H(+)</text>
        <dbReference type="Rhea" id="RHEA:23784"/>
        <dbReference type="ChEBI" id="CHEBI:15378"/>
        <dbReference type="ChEBI" id="CHEBI:17388"/>
        <dbReference type="ChEBI" id="CHEBI:24646"/>
        <dbReference type="ChEBI" id="CHEBI:60039"/>
        <dbReference type="ChEBI" id="CHEBI:132124"/>
        <dbReference type="EC" id="1.5.5.2"/>
    </reaction>
</comment>
<dbReference type="InterPro" id="IPR002872">
    <property type="entry name" value="Proline_DH_dom"/>
</dbReference>
<comment type="cofactor">
    <cofactor evidence="5">
        <name>FAD</name>
        <dbReference type="ChEBI" id="CHEBI:57692"/>
    </cofactor>
</comment>
<dbReference type="GO" id="GO:0071949">
    <property type="term" value="F:FAD binding"/>
    <property type="evidence" value="ECO:0007669"/>
    <property type="project" value="TreeGrafter"/>
</dbReference>
<protein>
    <recommendedName>
        <fullName evidence="2 5">Proline dehydrogenase</fullName>
        <ecNumber evidence="2 5">1.5.5.2</ecNumber>
    </recommendedName>
</protein>
<dbReference type="Pfam" id="PF01619">
    <property type="entry name" value="Pro_dh"/>
    <property type="match status" value="1"/>
</dbReference>
<dbReference type="GO" id="GO:0010133">
    <property type="term" value="P:L-proline catabolic process to L-glutamate"/>
    <property type="evidence" value="ECO:0007669"/>
    <property type="project" value="TreeGrafter"/>
</dbReference>
<dbReference type="GO" id="GO:0004657">
    <property type="term" value="F:proline dehydrogenase activity"/>
    <property type="evidence" value="ECO:0007669"/>
    <property type="project" value="UniProtKB-EC"/>
</dbReference>
<feature type="region of interest" description="Disordered" evidence="6">
    <location>
        <begin position="42"/>
        <end position="66"/>
    </location>
</feature>
<keyword evidence="9" id="KW-1185">Reference proteome</keyword>